<protein>
    <recommendedName>
        <fullName evidence="9">Signal peptidase subunit 3</fullName>
    </recommendedName>
</protein>
<keyword evidence="12" id="KW-1185">Reference proteome</keyword>
<evidence type="ECO:0000256" key="8">
    <source>
        <dbReference type="ARBA" id="ARBA00045670"/>
    </source>
</evidence>
<dbReference type="PANTHER" id="PTHR12804">
    <property type="entry name" value="MICROSOMAL SIGNAL PEPTIDASE 23 KD SUBUNIT SPC22/23"/>
    <property type="match status" value="1"/>
</dbReference>
<evidence type="ECO:0000256" key="10">
    <source>
        <dbReference type="SAM" id="Phobius"/>
    </source>
</evidence>
<keyword evidence="7 9" id="KW-0472">Membrane</keyword>
<keyword evidence="4 9" id="KW-0256">Endoplasmic reticulum</keyword>
<dbReference type="Proteomes" id="UP001338582">
    <property type="component" value="Chromosome 7"/>
</dbReference>
<dbReference type="InterPro" id="IPR007653">
    <property type="entry name" value="SPC3"/>
</dbReference>
<evidence type="ECO:0000256" key="7">
    <source>
        <dbReference type="ARBA" id="ARBA00023136"/>
    </source>
</evidence>
<comment type="function">
    <text evidence="8">Essential component of the signal peptidase complex (SPC) which catalyzes the cleavage of N-terminal signal sequences from nascent proteins as they are translocated into the lumen of the endoplasmic reticulum. Essential for the SPC catalytic activity, possibly by stabilizing and positioning the active center of the complex close to the lumenal surface. Essential for viability.</text>
</comment>
<keyword evidence="6 10" id="KW-1133">Transmembrane helix</keyword>
<evidence type="ECO:0000256" key="9">
    <source>
        <dbReference type="PIRNR" id="PIRNR016089"/>
    </source>
</evidence>
<proteinExistence type="inferred from homology"/>
<evidence type="ECO:0000313" key="12">
    <source>
        <dbReference type="Proteomes" id="UP001338582"/>
    </source>
</evidence>
<comment type="subcellular location">
    <subcellularLocation>
        <location evidence="1">Endoplasmic reticulum membrane</location>
        <topology evidence="1">Single-pass type II membrane protein</topology>
    </subcellularLocation>
</comment>
<accession>A0AAX4HH38</accession>
<keyword evidence="5" id="KW-0735">Signal-anchor</keyword>
<organism evidence="11 12">
    <name type="scientific">Australozyma saopauloensis</name>
    <dbReference type="NCBI Taxonomy" id="291208"/>
    <lineage>
        <taxon>Eukaryota</taxon>
        <taxon>Fungi</taxon>
        <taxon>Dikarya</taxon>
        <taxon>Ascomycota</taxon>
        <taxon>Saccharomycotina</taxon>
        <taxon>Pichiomycetes</taxon>
        <taxon>Metschnikowiaceae</taxon>
        <taxon>Australozyma</taxon>
    </lineage>
</organism>
<dbReference type="PIRSF" id="PIRSF016089">
    <property type="entry name" value="SPC22"/>
    <property type="match status" value="1"/>
</dbReference>
<dbReference type="GO" id="GO:0005787">
    <property type="term" value="C:signal peptidase complex"/>
    <property type="evidence" value="ECO:0007669"/>
    <property type="project" value="UniProtKB-UniRule"/>
</dbReference>
<evidence type="ECO:0000256" key="2">
    <source>
        <dbReference type="ARBA" id="ARBA00009289"/>
    </source>
</evidence>
<dbReference type="RefSeq" id="XP_062880117.1">
    <property type="nucleotide sequence ID" value="XM_063024047.1"/>
</dbReference>
<dbReference type="GO" id="GO:0045047">
    <property type="term" value="P:protein targeting to ER"/>
    <property type="evidence" value="ECO:0007669"/>
    <property type="project" value="TreeGrafter"/>
</dbReference>
<dbReference type="EMBL" id="CP138900">
    <property type="protein sequence ID" value="WPK27741.1"/>
    <property type="molecule type" value="Genomic_DNA"/>
</dbReference>
<gene>
    <name evidence="11" type="ORF">PUMCH_005139</name>
</gene>
<comment type="similarity">
    <text evidence="2 9">Belongs to the SPCS3 family.</text>
</comment>
<feature type="transmembrane region" description="Helical" evidence="10">
    <location>
        <begin position="20"/>
        <end position="42"/>
    </location>
</feature>
<dbReference type="GO" id="GO:0006465">
    <property type="term" value="P:signal peptide processing"/>
    <property type="evidence" value="ECO:0007669"/>
    <property type="project" value="UniProtKB-UniRule"/>
</dbReference>
<sequence>MFNLANRVQVLLNQTLTAVSVLTAAIALISVVQLYFAGVWSIDTTSISNVKAIALLKNLRSFGALHGKPKENSKIAFDLSADLTPLFHWNTKQIFVYLTAEYEGKLAGLSSRVTYWDKIITRREDATLSLKNARAKYLVWDVEKSFRGRNATLRLEWSIQPYVGAFVLGETLVGEDFAFASVKRKS</sequence>
<dbReference type="KEGG" id="asau:88176197"/>
<evidence type="ECO:0000256" key="5">
    <source>
        <dbReference type="ARBA" id="ARBA00022968"/>
    </source>
</evidence>
<name>A0AAX4HH38_9ASCO</name>
<evidence type="ECO:0000256" key="3">
    <source>
        <dbReference type="ARBA" id="ARBA00022692"/>
    </source>
</evidence>
<keyword evidence="3 10" id="KW-0812">Transmembrane</keyword>
<evidence type="ECO:0000256" key="6">
    <source>
        <dbReference type="ARBA" id="ARBA00022989"/>
    </source>
</evidence>
<evidence type="ECO:0000256" key="4">
    <source>
        <dbReference type="ARBA" id="ARBA00022824"/>
    </source>
</evidence>
<dbReference type="Pfam" id="PF04573">
    <property type="entry name" value="SPC22"/>
    <property type="match status" value="1"/>
</dbReference>
<reference evidence="11 12" key="1">
    <citation type="submission" date="2023-10" db="EMBL/GenBank/DDBJ databases">
        <title>Draft Genome Sequence of Candida saopaulonensis from a very Premature Infant with Sepsis.</title>
        <authorList>
            <person name="Ning Y."/>
            <person name="Dai R."/>
            <person name="Xiao M."/>
            <person name="Xu Y."/>
            <person name="Yan Q."/>
            <person name="Zhang L."/>
        </authorList>
    </citation>
    <scope>NUCLEOTIDE SEQUENCE [LARGE SCALE GENOMIC DNA]</scope>
    <source>
        <strain evidence="11 12">19XY460</strain>
    </source>
</reference>
<dbReference type="AlphaFoldDB" id="A0AAX4HH38"/>
<evidence type="ECO:0000313" key="11">
    <source>
        <dbReference type="EMBL" id="WPK27741.1"/>
    </source>
</evidence>
<dbReference type="GeneID" id="88176197"/>
<evidence type="ECO:0000256" key="1">
    <source>
        <dbReference type="ARBA" id="ARBA00004648"/>
    </source>
</evidence>
<dbReference type="PANTHER" id="PTHR12804:SF0">
    <property type="entry name" value="SIGNAL PEPTIDASE COMPLEX SUBUNIT 3"/>
    <property type="match status" value="1"/>
</dbReference>